<dbReference type="Proteomes" id="UP000028931">
    <property type="component" value="Chromosome"/>
</dbReference>
<dbReference type="GO" id="GO:0006950">
    <property type="term" value="P:response to stress"/>
    <property type="evidence" value="ECO:0007669"/>
    <property type="project" value="TreeGrafter"/>
</dbReference>
<proteinExistence type="predicted"/>
<protein>
    <submittedName>
        <fullName evidence="3">MarR family transcriptional regulator</fullName>
    </submittedName>
</protein>
<reference evidence="3 4" key="1">
    <citation type="submission" date="2014-07" db="EMBL/GenBank/DDBJ databases">
        <authorList>
            <person name="Lee K."/>
            <person name="Lim J.Y."/>
            <person name="Hwang I."/>
        </authorList>
    </citation>
    <scope>NUCLEOTIDE SEQUENCE [LARGE SCALE GENOMIC DNA]</scope>
    <source>
        <strain evidence="3 4">KL28</strain>
    </source>
</reference>
<organism evidence="3 4">
    <name type="scientific">Pseudomonas alkylphenolica</name>
    <dbReference type="NCBI Taxonomy" id="237609"/>
    <lineage>
        <taxon>Bacteria</taxon>
        <taxon>Pseudomonadati</taxon>
        <taxon>Pseudomonadota</taxon>
        <taxon>Gammaproteobacteria</taxon>
        <taxon>Pseudomonadales</taxon>
        <taxon>Pseudomonadaceae</taxon>
        <taxon>Pseudomonas</taxon>
    </lineage>
</organism>
<evidence type="ECO:0000313" key="4">
    <source>
        <dbReference type="Proteomes" id="UP000028931"/>
    </source>
</evidence>
<dbReference type="SUPFAM" id="SSF46785">
    <property type="entry name" value="Winged helix' DNA-binding domain"/>
    <property type="match status" value="1"/>
</dbReference>
<dbReference type="PANTHER" id="PTHR33164">
    <property type="entry name" value="TRANSCRIPTIONAL REGULATOR, MARR FAMILY"/>
    <property type="match status" value="1"/>
</dbReference>
<dbReference type="EMBL" id="CP009048">
    <property type="protein sequence ID" value="AIL61532.1"/>
    <property type="molecule type" value="Genomic_DNA"/>
</dbReference>
<comment type="subcellular location">
    <subcellularLocation>
        <location evidence="1">Cytoplasm</location>
    </subcellularLocation>
</comment>
<dbReference type="Pfam" id="PF01047">
    <property type="entry name" value="MarR"/>
    <property type="match status" value="1"/>
</dbReference>
<dbReference type="RefSeq" id="WP_038610416.1">
    <property type="nucleotide sequence ID" value="NZ_CP009048.1"/>
</dbReference>
<dbReference type="SMART" id="SM00347">
    <property type="entry name" value="HTH_MARR"/>
    <property type="match status" value="1"/>
</dbReference>
<sequence length="142" mass="16135">MLDPTFDFDKMLCFSLYSTANAMVRDYAEPLKKRGITYPQLLVMAGLWGKDDVSISALSELTLFDLGTLTPIVKRLADNGFITVYLDPNDRRRRNLLLTDKGRELKAEAAQVFNNMACKIDLGESEVQQVLSVCQRIRSRLR</sequence>
<dbReference type="HOGENOM" id="CLU_083287_3_2_6"/>
<dbReference type="PANTHER" id="PTHR33164:SF5">
    <property type="entry name" value="ORGANIC HYDROPEROXIDE RESISTANCE TRANSCRIPTIONAL REGULATOR"/>
    <property type="match status" value="1"/>
</dbReference>
<dbReference type="PROSITE" id="PS50995">
    <property type="entry name" value="HTH_MARR_2"/>
    <property type="match status" value="1"/>
</dbReference>
<evidence type="ECO:0000313" key="3">
    <source>
        <dbReference type="EMBL" id="AIL61532.1"/>
    </source>
</evidence>
<gene>
    <name evidence="3" type="ORF">PSAKL28_23190</name>
</gene>
<dbReference type="AlphaFoldDB" id="A0A077F7N5"/>
<dbReference type="GO" id="GO:0005737">
    <property type="term" value="C:cytoplasm"/>
    <property type="evidence" value="ECO:0007669"/>
    <property type="project" value="UniProtKB-SubCell"/>
</dbReference>
<dbReference type="InterPro" id="IPR036390">
    <property type="entry name" value="WH_DNA-bd_sf"/>
</dbReference>
<dbReference type="Gene3D" id="1.10.10.10">
    <property type="entry name" value="Winged helix-like DNA-binding domain superfamily/Winged helix DNA-binding domain"/>
    <property type="match status" value="1"/>
</dbReference>
<dbReference type="eggNOG" id="COG1846">
    <property type="taxonomic scope" value="Bacteria"/>
</dbReference>
<dbReference type="KEGG" id="palk:PSAKL28_23190"/>
<evidence type="ECO:0000256" key="1">
    <source>
        <dbReference type="ARBA" id="ARBA00004496"/>
    </source>
</evidence>
<dbReference type="InterPro" id="IPR036388">
    <property type="entry name" value="WH-like_DNA-bd_sf"/>
</dbReference>
<dbReference type="InterPro" id="IPR039422">
    <property type="entry name" value="MarR/SlyA-like"/>
</dbReference>
<dbReference type="GO" id="GO:0003700">
    <property type="term" value="F:DNA-binding transcription factor activity"/>
    <property type="evidence" value="ECO:0007669"/>
    <property type="project" value="InterPro"/>
</dbReference>
<feature type="domain" description="HTH marR-type" evidence="2">
    <location>
        <begin position="9"/>
        <end position="139"/>
    </location>
</feature>
<evidence type="ECO:0000259" key="2">
    <source>
        <dbReference type="PROSITE" id="PS50995"/>
    </source>
</evidence>
<dbReference type="InterPro" id="IPR000835">
    <property type="entry name" value="HTH_MarR-typ"/>
</dbReference>
<name>A0A077F7N5_9PSED</name>
<accession>A0A077F7N5</accession>
<dbReference type="OrthoDB" id="9806864at2"/>